<keyword evidence="1" id="KW-0472">Membrane</keyword>
<reference evidence="2" key="1">
    <citation type="submission" date="2014-09" db="EMBL/GenBank/DDBJ databases">
        <authorList>
            <person name="Magalhaes I.L.F."/>
            <person name="Oliveira U."/>
            <person name="Santos F.R."/>
            <person name="Vidigal T.H.D.A."/>
            <person name="Brescovit A.D."/>
            <person name="Santos A.J."/>
        </authorList>
    </citation>
    <scope>NUCLEOTIDE SEQUENCE</scope>
    <source>
        <tissue evidence="2">Shoot tissue taken approximately 20 cm above the soil surface</tissue>
    </source>
</reference>
<proteinExistence type="predicted"/>
<protein>
    <submittedName>
        <fullName evidence="2">Uncharacterized protein</fullName>
    </submittedName>
</protein>
<sequence length="35" mass="4147">MSYAFSAIFFQTIYNVTILFLLNCHTNNFISIRSR</sequence>
<organism evidence="2">
    <name type="scientific">Arundo donax</name>
    <name type="common">Giant reed</name>
    <name type="synonym">Donax arundinaceus</name>
    <dbReference type="NCBI Taxonomy" id="35708"/>
    <lineage>
        <taxon>Eukaryota</taxon>
        <taxon>Viridiplantae</taxon>
        <taxon>Streptophyta</taxon>
        <taxon>Embryophyta</taxon>
        <taxon>Tracheophyta</taxon>
        <taxon>Spermatophyta</taxon>
        <taxon>Magnoliopsida</taxon>
        <taxon>Liliopsida</taxon>
        <taxon>Poales</taxon>
        <taxon>Poaceae</taxon>
        <taxon>PACMAD clade</taxon>
        <taxon>Arundinoideae</taxon>
        <taxon>Arundineae</taxon>
        <taxon>Arundo</taxon>
    </lineage>
</organism>
<keyword evidence="1" id="KW-1133">Transmembrane helix</keyword>
<feature type="transmembrane region" description="Helical" evidence="1">
    <location>
        <begin position="6"/>
        <end position="25"/>
    </location>
</feature>
<reference evidence="2" key="2">
    <citation type="journal article" date="2015" name="Data Brief">
        <title>Shoot transcriptome of the giant reed, Arundo donax.</title>
        <authorList>
            <person name="Barrero R.A."/>
            <person name="Guerrero F.D."/>
            <person name="Moolhuijzen P."/>
            <person name="Goolsby J.A."/>
            <person name="Tidwell J."/>
            <person name="Bellgard S.E."/>
            <person name="Bellgard M.I."/>
        </authorList>
    </citation>
    <scope>NUCLEOTIDE SEQUENCE</scope>
    <source>
        <tissue evidence="2">Shoot tissue taken approximately 20 cm above the soil surface</tissue>
    </source>
</reference>
<dbReference type="AlphaFoldDB" id="A0A0A9FYB9"/>
<accession>A0A0A9FYB9</accession>
<name>A0A0A9FYB9_ARUDO</name>
<dbReference type="EMBL" id="GBRH01180639">
    <property type="protein sequence ID" value="JAE17257.1"/>
    <property type="molecule type" value="Transcribed_RNA"/>
</dbReference>
<evidence type="ECO:0000313" key="2">
    <source>
        <dbReference type="EMBL" id="JAE17257.1"/>
    </source>
</evidence>
<keyword evidence="1" id="KW-0812">Transmembrane</keyword>
<evidence type="ECO:0000256" key="1">
    <source>
        <dbReference type="SAM" id="Phobius"/>
    </source>
</evidence>